<name>A0A6M8HYU7_9PROT</name>
<dbReference type="PANTHER" id="PTHR44591">
    <property type="entry name" value="STRESS RESPONSE REGULATOR PROTEIN 1"/>
    <property type="match status" value="1"/>
</dbReference>
<dbReference type="PANTHER" id="PTHR44591:SF3">
    <property type="entry name" value="RESPONSE REGULATORY DOMAIN-CONTAINING PROTEIN"/>
    <property type="match status" value="1"/>
</dbReference>
<proteinExistence type="predicted"/>
<dbReference type="RefSeq" id="WP_171834190.1">
    <property type="nucleotide sequence ID" value="NZ_CP053711.1"/>
</dbReference>
<dbReference type="KEGG" id="lck:HN018_26815"/>
<dbReference type="InterPro" id="IPR001789">
    <property type="entry name" value="Sig_transdc_resp-reg_receiver"/>
</dbReference>
<geneLocation type="plasmid" evidence="4 5">
    <name>unnamed4</name>
</geneLocation>
<gene>
    <name evidence="4" type="ORF">HN018_26815</name>
</gene>
<dbReference type="PROSITE" id="PS50110">
    <property type="entry name" value="RESPONSE_REGULATORY"/>
    <property type="match status" value="1"/>
</dbReference>
<dbReference type="CDD" id="cd00156">
    <property type="entry name" value="REC"/>
    <property type="match status" value="1"/>
</dbReference>
<dbReference type="SUPFAM" id="SSF52172">
    <property type="entry name" value="CheY-like"/>
    <property type="match status" value="1"/>
</dbReference>
<evidence type="ECO:0000256" key="1">
    <source>
        <dbReference type="ARBA" id="ARBA00022553"/>
    </source>
</evidence>
<feature type="domain" description="Response regulatory" evidence="3">
    <location>
        <begin position="3"/>
        <end position="117"/>
    </location>
</feature>
<keyword evidence="4" id="KW-0614">Plasmid</keyword>
<dbReference type="InterPro" id="IPR011006">
    <property type="entry name" value="CheY-like_superfamily"/>
</dbReference>
<dbReference type="AlphaFoldDB" id="A0A6M8HYU7"/>
<dbReference type="EMBL" id="CP053711">
    <property type="protein sequence ID" value="QKE93744.1"/>
    <property type="molecule type" value="Genomic_DNA"/>
</dbReference>
<evidence type="ECO:0000259" key="3">
    <source>
        <dbReference type="PROSITE" id="PS50110"/>
    </source>
</evidence>
<protein>
    <submittedName>
        <fullName evidence="4">Response regulator</fullName>
    </submittedName>
</protein>
<organism evidence="4 5">
    <name type="scientific">Lichenicola cladoniae</name>
    <dbReference type="NCBI Taxonomy" id="1484109"/>
    <lineage>
        <taxon>Bacteria</taxon>
        <taxon>Pseudomonadati</taxon>
        <taxon>Pseudomonadota</taxon>
        <taxon>Alphaproteobacteria</taxon>
        <taxon>Acetobacterales</taxon>
        <taxon>Acetobacteraceae</taxon>
        <taxon>Lichenicola</taxon>
    </lineage>
</organism>
<keyword evidence="1 2" id="KW-0597">Phosphoprotein</keyword>
<dbReference type="SMART" id="SM00448">
    <property type="entry name" value="REC"/>
    <property type="match status" value="1"/>
</dbReference>
<dbReference type="Gene3D" id="3.40.50.2300">
    <property type="match status" value="1"/>
</dbReference>
<keyword evidence="5" id="KW-1185">Reference proteome</keyword>
<sequence>MAIILIVDDEFGIADLLVDVLSDEGHKVVTAANGKRGIEVLETERPELIFLDYMMPILDGAGMLQKMSENSGLRTIPVILMSSMDEETVMERCKGYSTFLRKPFRIWQVLALAAEILGNNKPGPTSPSVDNLP</sequence>
<feature type="modified residue" description="4-aspartylphosphate" evidence="2">
    <location>
        <position position="52"/>
    </location>
</feature>
<dbReference type="InterPro" id="IPR050595">
    <property type="entry name" value="Bact_response_regulator"/>
</dbReference>
<dbReference type="GO" id="GO:0000160">
    <property type="term" value="P:phosphorelay signal transduction system"/>
    <property type="evidence" value="ECO:0007669"/>
    <property type="project" value="InterPro"/>
</dbReference>
<reference evidence="4 5" key="1">
    <citation type="journal article" date="2014" name="World J. Microbiol. Biotechnol.">
        <title>Biodiversity and physiological characteristics of Antarctic and Arctic lichens-associated bacteria.</title>
        <authorList>
            <person name="Lee Y.M."/>
            <person name="Kim E.H."/>
            <person name="Lee H.K."/>
            <person name="Hong S.G."/>
        </authorList>
    </citation>
    <scope>NUCLEOTIDE SEQUENCE [LARGE SCALE GENOMIC DNA]</scope>
    <source>
        <strain evidence="4 5">PAMC 26569</strain>
        <plasmid evidence="4">unnamed4</plasmid>
    </source>
</reference>
<dbReference type="Pfam" id="PF00072">
    <property type="entry name" value="Response_reg"/>
    <property type="match status" value="1"/>
</dbReference>
<accession>A0A6M8HYU7</accession>
<evidence type="ECO:0000256" key="2">
    <source>
        <dbReference type="PROSITE-ProRule" id="PRU00169"/>
    </source>
</evidence>
<evidence type="ECO:0000313" key="5">
    <source>
        <dbReference type="Proteomes" id="UP000500767"/>
    </source>
</evidence>
<dbReference type="Proteomes" id="UP000500767">
    <property type="component" value="Plasmid unnamed4"/>
</dbReference>
<evidence type="ECO:0000313" key="4">
    <source>
        <dbReference type="EMBL" id="QKE93744.1"/>
    </source>
</evidence>